<proteinExistence type="predicted"/>
<gene>
    <name evidence="3" type="ORF">HDF10_001189</name>
</gene>
<dbReference type="Gene3D" id="1.20.120.450">
    <property type="entry name" value="dinb family like domain"/>
    <property type="match status" value="1"/>
</dbReference>
<dbReference type="InterPro" id="IPR034660">
    <property type="entry name" value="DinB/YfiT-like"/>
</dbReference>
<protein>
    <submittedName>
        <fullName evidence="3">Damage-inducible protein DinB</fullName>
    </submittedName>
</protein>
<name>A0A7W8J5X4_9BACT</name>
<reference evidence="3 4" key="1">
    <citation type="submission" date="2020-08" db="EMBL/GenBank/DDBJ databases">
        <title>Genomic Encyclopedia of Type Strains, Phase IV (KMG-V): Genome sequencing to study the core and pangenomes of soil and plant-associated prokaryotes.</title>
        <authorList>
            <person name="Whitman W."/>
        </authorList>
    </citation>
    <scope>NUCLEOTIDE SEQUENCE [LARGE SCALE GENOMIC DNA]</scope>
    <source>
        <strain evidence="3 4">M8US30</strain>
    </source>
</reference>
<evidence type="ECO:0000259" key="2">
    <source>
        <dbReference type="Pfam" id="PF12867"/>
    </source>
</evidence>
<dbReference type="SUPFAM" id="SSF109854">
    <property type="entry name" value="DinB/YfiT-like putative metalloenzymes"/>
    <property type="match status" value="1"/>
</dbReference>
<evidence type="ECO:0000313" key="4">
    <source>
        <dbReference type="Proteomes" id="UP000569092"/>
    </source>
</evidence>
<dbReference type="AlphaFoldDB" id="A0A7W8J5X4"/>
<organism evidence="3 4">
    <name type="scientific">Tunturiibacter lichenicola</name>
    <dbReference type="NCBI Taxonomy" id="2051959"/>
    <lineage>
        <taxon>Bacteria</taxon>
        <taxon>Pseudomonadati</taxon>
        <taxon>Acidobacteriota</taxon>
        <taxon>Terriglobia</taxon>
        <taxon>Terriglobales</taxon>
        <taxon>Acidobacteriaceae</taxon>
        <taxon>Tunturiibacter</taxon>
    </lineage>
</organism>
<keyword evidence="1" id="KW-0732">Signal</keyword>
<dbReference type="EMBL" id="JACHDZ010000001">
    <property type="protein sequence ID" value="MBB5343239.1"/>
    <property type="molecule type" value="Genomic_DNA"/>
</dbReference>
<comment type="caution">
    <text evidence="3">The sequence shown here is derived from an EMBL/GenBank/DDBJ whole genome shotgun (WGS) entry which is preliminary data.</text>
</comment>
<dbReference type="Proteomes" id="UP000569092">
    <property type="component" value="Unassembled WGS sequence"/>
</dbReference>
<feature type="domain" description="DinB-like" evidence="2">
    <location>
        <begin position="48"/>
        <end position="162"/>
    </location>
</feature>
<dbReference type="InterPro" id="IPR024775">
    <property type="entry name" value="DinB-like"/>
</dbReference>
<feature type="chain" id="PRO_5031145621" evidence="1">
    <location>
        <begin position="22"/>
        <end position="187"/>
    </location>
</feature>
<accession>A0A7W8J5X4</accession>
<evidence type="ECO:0000256" key="1">
    <source>
        <dbReference type="SAM" id="SignalP"/>
    </source>
</evidence>
<dbReference type="Pfam" id="PF12867">
    <property type="entry name" value="DinB_2"/>
    <property type="match status" value="1"/>
</dbReference>
<evidence type="ECO:0000313" key="3">
    <source>
        <dbReference type="EMBL" id="MBB5343239.1"/>
    </source>
</evidence>
<sequence>MNKRVCSVLVALMATCVAVLAQVPATATAPPNPITSSEKGFYGLVSSEVVAAAEKMPEESYSFKPTPEVRSFGQLVGHLADAQYGFCSTAISEPIPVKGIEKTKTSKADLVAALKDGVAYCNKAFAGMTDAQGSQMVKMMNYDLARLTVLSVNTAHTDEHYGNMVTYLRMKGIVPPSSERQANQGQK</sequence>
<feature type="signal peptide" evidence="1">
    <location>
        <begin position="1"/>
        <end position="21"/>
    </location>
</feature>